<organism evidence="1 2">
    <name type="scientific">Candidozyma auris</name>
    <name type="common">Yeast</name>
    <name type="synonym">Candida auris</name>
    <dbReference type="NCBI Taxonomy" id="498019"/>
    <lineage>
        <taxon>Eukaryota</taxon>
        <taxon>Fungi</taxon>
        <taxon>Dikarya</taxon>
        <taxon>Ascomycota</taxon>
        <taxon>Saccharomycotina</taxon>
        <taxon>Pichiomycetes</taxon>
        <taxon>Metschnikowiaceae</taxon>
        <taxon>Candidozyma</taxon>
    </lineage>
</organism>
<evidence type="ECO:0000313" key="1">
    <source>
        <dbReference type="EMBL" id="KNE00828.1"/>
    </source>
</evidence>
<proteinExistence type="predicted"/>
<comment type="caution">
    <text evidence="1">The sequence shown here is derived from an EMBL/GenBank/DDBJ whole genome shotgun (WGS) entry which is preliminary data.</text>
</comment>
<dbReference type="VEuPathDB" id="FungiDB:QG37_01694"/>
<dbReference type="EMBL" id="LGST01000016">
    <property type="protein sequence ID" value="KNE00828.1"/>
    <property type="molecule type" value="Genomic_DNA"/>
</dbReference>
<evidence type="ECO:0000313" key="2">
    <source>
        <dbReference type="Proteomes" id="UP000037122"/>
    </source>
</evidence>
<accession>A0A0L0P388</accession>
<gene>
    <name evidence="1" type="ORF">QG37_01694</name>
</gene>
<dbReference type="AlphaFoldDB" id="A0A0L0P388"/>
<reference evidence="2" key="1">
    <citation type="journal article" date="2015" name="BMC Genomics">
        <title>Draft genome of a commonly misdiagnosed multidrug resistant pathogen Candida auris.</title>
        <authorList>
            <person name="Chatterjee S."/>
            <person name="Alampalli S.V."/>
            <person name="Nageshan R.K."/>
            <person name="Chettiar S.T."/>
            <person name="Joshi S."/>
            <person name="Tatu U.S."/>
        </authorList>
    </citation>
    <scope>NUCLEOTIDE SEQUENCE [LARGE SCALE GENOMIC DNA]</scope>
    <source>
        <strain evidence="2">6684</strain>
    </source>
</reference>
<protein>
    <submittedName>
        <fullName evidence="1">Uncharacterized protein</fullName>
    </submittedName>
</protein>
<dbReference type="Proteomes" id="UP000037122">
    <property type="component" value="Unassembled WGS sequence"/>
</dbReference>
<name>A0A0L0P388_CANAR</name>
<sequence>MRLSSELITFEVELFLAVIVELLDHPVGQDTGTRLLFNSCREFLIILCLLN</sequence>